<dbReference type="RefSeq" id="WP_119814602.1">
    <property type="nucleotide sequence ID" value="NZ_CP025066.1"/>
</dbReference>
<evidence type="ECO:0000313" key="2">
    <source>
        <dbReference type="EMBL" id="AUX08169.1"/>
    </source>
</evidence>
<keyword evidence="1" id="KW-0812">Transmembrane</keyword>
<dbReference type="AlphaFoldDB" id="A0A343TGE7"/>
<feature type="transmembrane region" description="Helical" evidence="1">
    <location>
        <begin position="53"/>
        <end position="76"/>
    </location>
</feature>
<dbReference type="Proteomes" id="UP000263012">
    <property type="component" value="Chromosome"/>
</dbReference>
<reference evidence="3" key="1">
    <citation type="submission" date="2017-11" db="EMBL/GenBank/DDBJ databases">
        <title>Phenotypic and genomic properties of facultatively anaerobic sulfur-reducing natronoarchaea from hypersaline soda lakes.</title>
        <authorList>
            <person name="Sorokin D.Y."/>
            <person name="Kublanov I.V."/>
            <person name="Roman P."/>
            <person name="Sinninghe Damste J.S."/>
            <person name="Golyshin P.N."/>
            <person name="Rojo D."/>
            <person name="Ciordia S."/>
            <person name="Mena M.D.C."/>
            <person name="Ferrer M."/>
            <person name="Messina E."/>
            <person name="Smedile F."/>
            <person name="La Spada G."/>
            <person name="La Cono V."/>
            <person name="Yakimov M.M."/>
        </authorList>
    </citation>
    <scope>NUCLEOTIDE SEQUENCE [LARGE SCALE GENOMIC DNA]</scope>
    <source>
        <strain evidence="3">AArc-Sl</strain>
    </source>
</reference>
<feature type="transmembrane region" description="Helical" evidence="1">
    <location>
        <begin position="137"/>
        <end position="160"/>
    </location>
</feature>
<evidence type="ECO:0000256" key="1">
    <source>
        <dbReference type="SAM" id="Phobius"/>
    </source>
</evidence>
<gene>
    <name evidence="2" type="ORF">AArcSl_0518</name>
</gene>
<evidence type="ECO:0000313" key="3">
    <source>
        <dbReference type="Proteomes" id="UP000263012"/>
    </source>
</evidence>
<name>A0A343TGE7_9EURY</name>
<keyword evidence="1" id="KW-0472">Membrane</keyword>
<dbReference type="OrthoDB" id="60696at2157"/>
<accession>A0A343TGE7</accession>
<feature type="transmembrane region" description="Helical" evidence="1">
    <location>
        <begin position="172"/>
        <end position="193"/>
    </location>
</feature>
<dbReference type="InterPro" id="IPR036259">
    <property type="entry name" value="MFS_trans_sf"/>
</dbReference>
<evidence type="ECO:0008006" key="4">
    <source>
        <dbReference type="Google" id="ProtNLM"/>
    </source>
</evidence>
<protein>
    <recommendedName>
        <fullName evidence="4">VIT family protein</fullName>
    </recommendedName>
</protein>
<dbReference type="KEGG" id="hdf:AArcSl_0518"/>
<dbReference type="EMBL" id="CP025066">
    <property type="protein sequence ID" value="AUX08169.1"/>
    <property type="molecule type" value="Genomic_DNA"/>
</dbReference>
<dbReference type="Gene3D" id="1.20.1250.20">
    <property type="entry name" value="MFS general substrate transporter like domains"/>
    <property type="match status" value="1"/>
</dbReference>
<sequence length="195" mass="20993">MTATTSSARIRRVFKKDDVRSLARRYFIANSFDGVLTSLGVIIGAYLGGITDGLTVVGICLGAAVGLGTSGIWSVWEIERAETARERHELESTLLTSLEGTRYDRELRSEQFVLALAAATGPVLSIVFTLLPFPLEGIVFTMFQAVLVSIGLGMLWLGAIGAYMGHISQQRWYVSAIRMALAAIVVAVISIVLPG</sequence>
<proteinExistence type="predicted"/>
<feature type="transmembrane region" description="Helical" evidence="1">
    <location>
        <begin position="26"/>
        <end position="47"/>
    </location>
</feature>
<keyword evidence="3" id="KW-1185">Reference proteome</keyword>
<keyword evidence="1" id="KW-1133">Transmembrane helix</keyword>
<feature type="transmembrane region" description="Helical" evidence="1">
    <location>
        <begin position="112"/>
        <end position="131"/>
    </location>
</feature>
<organism evidence="2 3">
    <name type="scientific">Halalkaliarchaeum desulfuricum</name>
    <dbReference type="NCBI Taxonomy" id="2055893"/>
    <lineage>
        <taxon>Archaea</taxon>
        <taxon>Methanobacteriati</taxon>
        <taxon>Methanobacteriota</taxon>
        <taxon>Stenosarchaea group</taxon>
        <taxon>Halobacteria</taxon>
        <taxon>Halobacteriales</taxon>
        <taxon>Haloferacaceae</taxon>
        <taxon>Halalkaliarchaeum</taxon>
    </lineage>
</organism>
<dbReference type="GeneID" id="37876855"/>